<dbReference type="SMART" id="SM00353">
    <property type="entry name" value="HLH"/>
    <property type="match status" value="1"/>
</dbReference>
<dbReference type="Pfam" id="PF00010">
    <property type="entry name" value="HLH"/>
    <property type="match status" value="1"/>
</dbReference>
<keyword evidence="1" id="KW-0238">DNA-binding</keyword>
<keyword evidence="6" id="KW-1185">Reference proteome</keyword>
<dbReference type="PhylomeDB" id="A0A0D2WV02"/>
<dbReference type="GO" id="GO:0090575">
    <property type="term" value="C:RNA polymerase II transcription regulator complex"/>
    <property type="evidence" value="ECO:0007669"/>
    <property type="project" value="TreeGrafter"/>
</dbReference>
<accession>A0A0D2WV02</accession>
<proteinExistence type="predicted"/>
<dbReference type="OrthoDB" id="5344169at2759"/>
<dbReference type="Proteomes" id="UP000008743">
    <property type="component" value="Unassembled WGS sequence"/>
</dbReference>
<dbReference type="InParanoid" id="A0A0D2WV02"/>
<dbReference type="STRING" id="595528.A0A0D2WV02"/>
<dbReference type="SUPFAM" id="SSF47459">
    <property type="entry name" value="HLH, helix-loop-helix DNA-binding domain"/>
    <property type="match status" value="1"/>
</dbReference>
<dbReference type="GO" id="GO:0003700">
    <property type="term" value="F:DNA-binding transcription factor activity"/>
    <property type="evidence" value="ECO:0007669"/>
    <property type="project" value="TreeGrafter"/>
</dbReference>
<organism evidence="5 6">
    <name type="scientific">Capsaspora owczarzaki (strain ATCC 30864)</name>
    <dbReference type="NCBI Taxonomy" id="595528"/>
    <lineage>
        <taxon>Eukaryota</taxon>
        <taxon>Filasterea</taxon>
        <taxon>Capsaspora</taxon>
    </lineage>
</organism>
<gene>
    <name evidence="5" type="ORF">CAOG_006851</name>
</gene>
<keyword evidence="2" id="KW-0539">Nucleus</keyword>
<evidence type="ECO:0000259" key="4">
    <source>
        <dbReference type="PROSITE" id="PS50888"/>
    </source>
</evidence>
<evidence type="ECO:0000256" key="1">
    <source>
        <dbReference type="ARBA" id="ARBA00023125"/>
    </source>
</evidence>
<feature type="region of interest" description="Disordered" evidence="3">
    <location>
        <begin position="113"/>
        <end position="138"/>
    </location>
</feature>
<dbReference type="PROSITE" id="PS50888">
    <property type="entry name" value="BHLH"/>
    <property type="match status" value="1"/>
</dbReference>
<reference evidence="6" key="1">
    <citation type="submission" date="2011-02" db="EMBL/GenBank/DDBJ databases">
        <title>The Genome Sequence of Capsaspora owczarzaki ATCC 30864.</title>
        <authorList>
            <person name="Russ C."/>
            <person name="Cuomo C."/>
            <person name="Burger G."/>
            <person name="Gray M.W."/>
            <person name="Holland P.W.H."/>
            <person name="King N."/>
            <person name="Lang F.B.F."/>
            <person name="Roger A.J."/>
            <person name="Ruiz-Trillo I."/>
            <person name="Young S.K."/>
            <person name="Zeng Q."/>
            <person name="Gargeya S."/>
            <person name="Alvarado L."/>
            <person name="Berlin A."/>
            <person name="Chapman S.B."/>
            <person name="Chen Z."/>
            <person name="Freedman E."/>
            <person name="Gellesch M."/>
            <person name="Goldberg J."/>
            <person name="Griggs A."/>
            <person name="Gujja S."/>
            <person name="Heilman E."/>
            <person name="Heiman D."/>
            <person name="Howarth C."/>
            <person name="Mehta T."/>
            <person name="Neiman D."/>
            <person name="Pearson M."/>
            <person name="Roberts A."/>
            <person name="Saif S."/>
            <person name="Shea T."/>
            <person name="Shenoy N."/>
            <person name="Sisk P."/>
            <person name="Stolte C."/>
            <person name="Sykes S."/>
            <person name="White J."/>
            <person name="Yandava C."/>
            <person name="Haas B."/>
            <person name="Nusbaum C."/>
            <person name="Birren B."/>
        </authorList>
    </citation>
    <scope>NUCLEOTIDE SEQUENCE</scope>
    <source>
        <strain evidence="6">ATCC 30864</strain>
    </source>
</reference>
<evidence type="ECO:0000313" key="6">
    <source>
        <dbReference type="Proteomes" id="UP000008743"/>
    </source>
</evidence>
<dbReference type="PANTHER" id="PTHR10328">
    <property type="entry name" value="PROTEIN MAX MYC-ASSOCIATED FACTOR X"/>
    <property type="match status" value="1"/>
</dbReference>
<feature type="domain" description="BHLH" evidence="4">
    <location>
        <begin position="42"/>
        <end position="91"/>
    </location>
</feature>
<dbReference type="GO" id="GO:0003677">
    <property type="term" value="F:DNA binding"/>
    <property type="evidence" value="ECO:0007669"/>
    <property type="project" value="UniProtKB-KW"/>
</dbReference>
<dbReference type="GO" id="GO:0045944">
    <property type="term" value="P:positive regulation of transcription by RNA polymerase II"/>
    <property type="evidence" value="ECO:0007669"/>
    <property type="project" value="TreeGrafter"/>
</dbReference>
<dbReference type="EMBL" id="KE346371">
    <property type="protein sequence ID" value="KJE96545.1"/>
    <property type="molecule type" value="Genomic_DNA"/>
</dbReference>
<name>A0A0D2WV02_CAPO3</name>
<evidence type="ECO:0000256" key="2">
    <source>
        <dbReference type="ARBA" id="ARBA00023242"/>
    </source>
</evidence>
<evidence type="ECO:0000256" key="3">
    <source>
        <dbReference type="SAM" id="MobiDB-lite"/>
    </source>
</evidence>
<sequence>MVLPRGAVPLAALPSKSNYQTMIEGKGHELGMDEEAVASVTARKNTHKVGEKKRRDDLKDGFDDLKSVLGMTPETSKAAVIRRAVEHAQYHEKQIREMRSEIAKLRAQLAAQGTNSGLNAGSPHDSTHFRGDTTAPPQ</sequence>
<dbReference type="InterPro" id="IPR036638">
    <property type="entry name" value="HLH_DNA-bd_sf"/>
</dbReference>
<dbReference type="AlphaFoldDB" id="A0A0D2WV02"/>
<protein>
    <recommendedName>
        <fullName evidence="4">BHLH domain-containing protein</fullName>
    </recommendedName>
</protein>
<dbReference type="InterPro" id="IPR011598">
    <property type="entry name" value="bHLH_dom"/>
</dbReference>
<dbReference type="PANTHER" id="PTHR10328:SF15">
    <property type="entry name" value="BHLH TRANSCRIPTION FACTOR"/>
    <property type="match status" value="1"/>
</dbReference>
<dbReference type="GO" id="GO:0046983">
    <property type="term" value="F:protein dimerization activity"/>
    <property type="evidence" value="ECO:0007669"/>
    <property type="project" value="InterPro"/>
</dbReference>
<evidence type="ECO:0000313" key="5">
    <source>
        <dbReference type="EMBL" id="KJE96545.1"/>
    </source>
</evidence>
<dbReference type="Gene3D" id="4.10.280.10">
    <property type="entry name" value="Helix-loop-helix DNA-binding domain"/>
    <property type="match status" value="1"/>
</dbReference>